<protein>
    <recommendedName>
        <fullName evidence="5">Collagen-like protein</fullName>
    </recommendedName>
</protein>
<comment type="caution">
    <text evidence="3">The sequence shown here is derived from an EMBL/GenBank/DDBJ whole genome shotgun (WGS) entry which is preliminary data.</text>
</comment>
<proteinExistence type="predicted"/>
<evidence type="ECO:0008006" key="5">
    <source>
        <dbReference type="Google" id="ProtNLM"/>
    </source>
</evidence>
<evidence type="ECO:0000256" key="1">
    <source>
        <dbReference type="SAM" id="MobiDB-lite"/>
    </source>
</evidence>
<evidence type="ECO:0000313" key="4">
    <source>
        <dbReference type="Proteomes" id="UP001491310"/>
    </source>
</evidence>
<feature type="compositionally biased region" description="Gly residues" evidence="1">
    <location>
        <begin position="43"/>
        <end position="52"/>
    </location>
</feature>
<reference evidence="3 4" key="1">
    <citation type="journal article" date="2024" name="Nat. Commun.">
        <title>Phylogenomics reveals the evolutionary origins of lichenization in chlorophyte algae.</title>
        <authorList>
            <person name="Puginier C."/>
            <person name="Libourel C."/>
            <person name="Otte J."/>
            <person name="Skaloud P."/>
            <person name="Haon M."/>
            <person name="Grisel S."/>
            <person name="Petersen M."/>
            <person name="Berrin J.G."/>
            <person name="Delaux P.M."/>
            <person name="Dal Grande F."/>
            <person name="Keller J."/>
        </authorList>
    </citation>
    <scope>NUCLEOTIDE SEQUENCE [LARGE SCALE GENOMIC DNA]</scope>
    <source>
        <strain evidence="3 4">SAG 216-7</strain>
    </source>
</reference>
<keyword evidence="4" id="KW-1185">Reference proteome</keyword>
<organism evidence="3 4">
    <name type="scientific">Coccomyxa subellipsoidea</name>
    <dbReference type="NCBI Taxonomy" id="248742"/>
    <lineage>
        <taxon>Eukaryota</taxon>
        <taxon>Viridiplantae</taxon>
        <taxon>Chlorophyta</taxon>
        <taxon>core chlorophytes</taxon>
        <taxon>Trebouxiophyceae</taxon>
        <taxon>Trebouxiophyceae incertae sedis</taxon>
        <taxon>Coccomyxaceae</taxon>
        <taxon>Coccomyxa</taxon>
    </lineage>
</organism>
<dbReference type="EMBL" id="JALJOT010000001">
    <property type="protein sequence ID" value="KAK9918946.1"/>
    <property type="molecule type" value="Genomic_DNA"/>
</dbReference>
<keyword evidence="2" id="KW-0732">Signal</keyword>
<feature type="signal peptide" evidence="2">
    <location>
        <begin position="1"/>
        <end position="19"/>
    </location>
</feature>
<feature type="region of interest" description="Disordered" evidence="1">
    <location>
        <begin position="18"/>
        <end position="64"/>
    </location>
</feature>
<dbReference type="Proteomes" id="UP001491310">
    <property type="component" value="Unassembled WGS sequence"/>
</dbReference>
<feature type="chain" id="PRO_5046223994" description="Collagen-like protein" evidence="2">
    <location>
        <begin position="20"/>
        <end position="297"/>
    </location>
</feature>
<evidence type="ECO:0000313" key="3">
    <source>
        <dbReference type="EMBL" id="KAK9918946.1"/>
    </source>
</evidence>
<feature type="compositionally biased region" description="Gly residues" evidence="1">
    <location>
        <begin position="25"/>
        <end position="34"/>
    </location>
</feature>
<name>A0ABR2Z595_9CHLO</name>
<gene>
    <name evidence="3" type="ORF">WJX75_008249</name>
</gene>
<accession>A0ABR2Z595</accession>
<sequence>MGILLLYFSMLQGFNGTNGINGATGPTGGTGATGEEGDTGPTGPTGGTGPTGPTGCTGTASAPPNAVYTLGPDLQAFPQSQPWVSFDTRNAGTVSITSDNPRRGDGSLRLFTTGPADKAQVEGVYNVVGGAPLGTLGDLVAGSLSFEYNVPSASPVPAFRLVIVNSANAVVALVWERAYQTNPVPPLNVWVTEDMTNQNFWIRSNTHNYDNAVVPSNYQPLSVWATGFQGKDPSFGPSPVSTPPLTGADKIYAVQIGIGSGLAGSTTYVDTPMLKFGNGGASYTANFEVGPPPQPCT</sequence>
<evidence type="ECO:0000256" key="2">
    <source>
        <dbReference type="SAM" id="SignalP"/>
    </source>
</evidence>